<accession>A0A645GLT4</accession>
<proteinExistence type="predicted"/>
<name>A0A645GLT4_9ZZZZ</name>
<gene>
    <name evidence="2" type="ORF">SDC9_175312</name>
</gene>
<keyword evidence="1" id="KW-0472">Membrane</keyword>
<evidence type="ECO:0000256" key="1">
    <source>
        <dbReference type="SAM" id="Phobius"/>
    </source>
</evidence>
<reference evidence="2" key="1">
    <citation type="submission" date="2019-08" db="EMBL/GenBank/DDBJ databases">
        <authorList>
            <person name="Kucharzyk K."/>
            <person name="Murdoch R.W."/>
            <person name="Higgins S."/>
            <person name="Loffler F."/>
        </authorList>
    </citation>
    <scope>NUCLEOTIDE SEQUENCE</scope>
</reference>
<dbReference type="EMBL" id="VSSQ01077923">
    <property type="protein sequence ID" value="MPN27878.1"/>
    <property type="molecule type" value="Genomic_DNA"/>
</dbReference>
<dbReference type="AlphaFoldDB" id="A0A645GLT4"/>
<sequence>MSTGQYADLAPYRANLGGAAAIGTDALVKDLAAHHFFIQRVNGVTDLALAARENLREMSHDIFLYLVLALLALLADGGIEAPLDLVKGIFAHGCLDVIACNKQGELTFGLADLGNDLFLEGYQFLDHLMSLHDAFEHHVLRQLIGARFHHHDGIFGA</sequence>
<organism evidence="2">
    <name type="scientific">bioreactor metagenome</name>
    <dbReference type="NCBI Taxonomy" id="1076179"/>
    <lineage>
        <taxon>unclassified sequences</taxon>
        <taxon>metagenomes</taxon>
        <taxon>ecological metagenomes</taxon>
    </lineage>
</organism>
<protein>
    <submittedName>
        <fullName evidence="2">Uncharacterized protein</fullName>
    </submittedName>
</protein>
<keyword evidence="1" id="KW-1133">Transmembrane helix</keyword>
<keyword evidence="1" id="KW-0812">Transmembrane</keyword>
<comment type="caution">
    <text evidence="2">The sequence shown here is derived from an EMBL/GenBank/DDBJ whole genome shotgun (WGS) entry which is preliminary data.</text>
</comment>
<feature type="transmembrane region" description="Helical" evidence="1">
    <location>
        <begin position="62"/>
        <end position="79"/>
    </location>
</feature>
<evidence type="ECO:0000313" key="2">
    <source>
        <dbReference type="EMBL" id="MPN27878.1"/>
    </source>
</evidence>